<feature type="domain" description="EGF-like" evidence="3">
    <location>
        <begin position="210"/>
        <end position="239"/>
    </location>
</feature>
<feature type="domain" description="EGF-like" evidence="3">
    <location>
        <begin position="181"/>
        <end position="208"/>
    </location>
</feature>
<evidence type="ECO:0000313" key="5">
    <source>
        <dbReference type="Proteomes" id="UP001164746"/>
    </source>
</evidence>
<dbReference type="PANTHER" id="PTHR24043">
    <property type="entry name" value="SCAVENGER RECEPTOR CLASS F"/>
    <property type="match status" value="1"/>
</dbReference>
<feature type="domain" description="EGF-like" evidence="3">
    <location>
        <begin position="134"/>
        <end position="165"/>
    </location>
</feature>
<gene>
    <name evidence="4" type="ORF">MAR_030647</name>
</gene>
<protein>
    <submittedName>
        <fullName evidence="4">TENX-like protein</fullName>
    </submittedName>
</protein>
<dbReference type="PANTHER" id="PTHR24043:SF8">
    <property type="entry name" value="EGF-LIKE DOMAIN-CONTAINING PROTEIN"/>
    <property type="match status" value="1"/>
</dbReference>
<feature type="domain" description="EGF-like" evidence="3">
    <location>
        <begin position="356"/>
        <end position="390"/>
    </location>
</feature>
<keyword evidence="5" id="KW-1185">Reference proteome</keyword>
<proteinExistence type="predicted"/>
<dbReference type="Proteomes" id="UP001164746">
    <property type="component" value="Chromosome 10"/>
</dbReference>
<feature type="domain" description="EGF-like" evidence="3">
    <location>
        <begin position="323"/>
        <end position="354"/>
    </location>
</feature>
<evidence type="ECO:0000259" key="3">
    <source>
        <dbReference type="SMART" id="SM00181"/>
    </source>
</evidence>
<evidence type="ECO:0000256" key="1">
    <source>
        <dbReference type="ARBA" id="ARBA00022536"/>
    </source>
</evidence>
<keyword evidence="1" id="KW-0245">EGF-like domain</keyword>
<keyword evidence="2" id="KW-0472">Membrane</keyword>
<feature type="domain" description="EGF-like" evidence="3">
    <location>
        <begin position="104"/>
        <end position="132"/>
    </location>
</feature>
<dbReference type="InterPro" id="IPR009030">
    <property type="entry name" value="Growth_fac_rcpt_cys_sf"/>
</dbReference>
<reference evidence="4" key="1">
    <citation type="submission" date="2022-11" db="EMBL/GenBank/DDBJ databases">
        <title>Centuries of genome instability and evolution in soft-shell clam transmissible cancer (bioRxiv).</title>
        <authorList>
            <person name="Hart S.F.M."/>
            <person name="Yonemitsu M.A."/>
            <person name="Giersch R.M."/>
            <person name="Beal B.F."/>
            <person name="Arriagada G."/>
            <person name="Davis B.W."/>
            <person name="Ostrander E.A."/>
            <person name="Goff S.P."/>
            <person name="Metzger M.J."/>
        </authorList>
    </citation>
    <scope>NUCLEOTIDE SEQUENCE</scope>
    <source>
        <strain evidence="4">MELC-2E11</strain>
        <tissue evidence="4">Siphon/mantle</tissue>
    </source>
</reference>
<accession>A0ABY7F1J1</accession>
<organism evidence="4 5">
    <name type="scientific">Mya arenaria</name>
    <name type="common">Soft-shell clam</name>
    <dbReference type="NCBI Taxonomy" id="6604"/>
    <lineage>
        <taxon>Eukaryota</taxon>
        <taxon>Metazoa</taxon>
        <taxon>Spiralia</taxon>
        <taxon>Lophotrochozoa</taxon>
        <taxon>Mollusca</taxon>
        <taxon>Bivalvia</taxon>
        <taxon>Autobranchia</taxon>
        <taxon>Heteroconchia</taxon>
        <taxon>Euheterodonta</taxon>
        <taxon>Imparidentia</taxon>
        <taxon>Neoheterodontei</taxon>
        <taxon>Myida</taxon>
        <taxon>Myoidea</taxon>
        <taxon>Myidae</taxon>
        <taxon>Mya</taxon>
    </lineage>
</organism>
<dbReference type="SUPFAM" id="SSF57184">
    <property type="entry name" value="Growth factor receptor domain"/>
    <property type="match status" value="1"/>
</dbReference>
<dbReference type="PRINTS" id="PR00011">
    <property type="entry name" value="EGFLAMININ"/>
</dbReference>
<feature type="domain" description="EGF-like" evidence="3">
    <location>
        <begin position="73"/>
        <end position="102"/>
    </location>
</feature>
<sequence length="518" mass="55601">MNSSIQSLIGCFANCASCSNSNECASCDSGYYLSSAGECRACTYVGTNCVTCSDETHCNECRPGFWGTTCESFCFDGCNTETCNSFDGACTCKQGFYGHTCKFKCSEKCVTDTCGTNGECECKDGFYGDQCNGNCFSDCEKCSYGTSCSMCPTGRYGELCGLQCECDGRCDILTGDCTIETCPDTCASCRESVQCNGCTVGWYGARCNNTCSANCKGGCEQYSGHCNECFTGYFGTQCDTRCIHCRNGDCTRKGECISCHNGNYGQLCNKTCSEDCLGNTCNQIDGACQLPDQCPGNCVRCTDNVTCTGCKELTVHGPFCNITCSNNCKVGKCSQENGYCTNGCIPNHYGSMCDSICSEYCVNTTAESKCDLFGKCLSGCLNGFIGDTCLLVKGTDNMLAAAIVGAVVGMLVLVVVIVLIVVLKRRRKSKPYEDRSEEIDNEYHSIEPFHGGKQGSTNISTTRLEETSNVSYSHVSDRIILGGGLETATDDDDLEIVSMSLDVANSSFNFIPDLCKLL</sequence>
<dbReference type="InterPro" id="IPR042635">
    <property type="entry name" value="MEGF10/SREC1/2-like"/>
</dbReference>
<dbReference type="SMART" id="SM00181">
    <property type="entry name" value="EGF"/>
    <property type="match status" value="9"/>
</dbReference>
<feature type="transmembrane region" description="Helical" evidence="2">
    <location>
        <begin position="398"/>
        <end position="423"/>
    </location>
</feature>
<dbReference type="Gene3D" id="2.170.300.10">
    <property type="entry name" value="Tie2 ligand-binding domain superfamily"/>
    <property type="match status" value="1"/>
</dbReference>
<evidence type="ECO:0000256" key="2">
    <source>
        <dbReference type="SAM" id="Phobius"/>
    </source>
</evidence>
<dbReference type="InterPro" id="IPR000742">
    <property type="entry name" value="EGF"/>
</dbReference>
<keyword evidence="2" id="KW-1133">Transmembrane helix</keyword>
<evidence type="ECO:0000313" key="4">
    <source>
        <dbReference type="EMBL" id="WAR16053.1"/>
    </source>
</evidence>
<dbReference type="EMBL" id="CP111021">
    <property type="protein sequence ID" value="WAR16053.1"/>
    <property type="molecule type" value="Genomic_DNA"/>
</dbReference>
<name>A0ABY7F1J1_MYAAR</name>
<keyword evidence="2" id="KW-0812">Transmembrane</keyword>
<feature type="non-terminal residue" evidence="4">
    <location>
        <position position="518"/>
    </location>
</feature>
<feature type="domain" description="EGF-like" evidence="3">
    <location>
        <begin position="10"/>
        <end position="40"/>
    </location>
</feature>
<feature type="domain" description="EGF-like" evidence="3">
    <location>
        <begin position="41"/>
        <end position="71"/>
    </location>
</feature>